<sequence length="75" mass="8174">MSNACVTKKNSKRNPKARVPPKRGQVKVGIFRWVVKKVADIASMAGLGRKRSCVQNEQASAKPHKIGACSLAKQE</sequence>
<comment type="caution">
    <text evidence="2">The sequence shown here is derived from an EMBL/GenBank/DDBJ whole genome shotgun (WGS) entry which is preliminary data.</text>
</comment>
<evidence type="ECO:0000256" key="1">
    <source>
        <dbReference type="SAM" id="MobiDB-lite"/>
    </source>
</evidence>
<evidence type="ECO:0000313" key="3">
    <source>
        <dbReference type="Proteomes" id="UP001634007"/>
    </source>
</evidence>
<proteinExistence type="predicted"/>
<protein>
    <submittedName>
        <fullName evidence="2">Uncharacterized protein</fullName>
    </submittedName>
</protein>
<feature type="region of interest" description="Disordered" evidence="1">
    <location>
        <begin position="1"/>
        <end position="23"/>
    </location>
</feature>
<dbReference type="AlphaFoldDB" id="A0ABD3JW43"/>
<dbReference type="EMBL" id="JBJKBG010000007">
    <property type="protein sequence ID" value="KAL3732124.1"/>
    <property type="molecule type" value="Genomic_DNA"/>
</dbReference>
<organism evidence="2 3">
    <name type="scientific">Eucalyptus globulus</name>
    <name type="common">Tasmanian blue gum</name>
    <dbReference type="NCBI Taxonomy" id="34317"/>
    <lineage>
        <taxon>Eukaryota</taxon>
        <taxon>Viridiplantae</taxon>
        <taxon>Streptophyta</taxon>
        <taxon>Embryophyta</taxon>
        <taxon>Tracheophyta</taxon>
        <taxon>Spermatophyta</taxon>
        <taxon>Magnoliopsida</taxon>
        <taxon>eudicotyledons</taxon>
        <taxon>Gunneridae</taxon>
        <taxon>Pentapetalae</taxon>
        <taxon>rosids</taxon>
        <taxon>malvids</taxon>
        <taxon>Myrtales</taxon>
        <taxon>Myrtaceae</taxon>
        <taxon>Myrtoideae</taxon>
        <taxon>Eucalypteae</taxon>
        <taxon>Eucalyptus</taxon>
    </lineage>
</organism>
<name>A0ABD3JW43_EUCGL</name>
<accession>A0ABD3JW43</accession>
<feature type="compositionally biased region" description="Basic residues" evidence="1">
    <location>
        <begin position="9"/>
        <end position="23"/>
    </location>
</feature>
<evidence type="ECO:0000313" key="2">
    <source>
        <dbReference type="EMBL" id="KAL3732124.1"/>
    </source>
</evidence>
<gene>
    <name evidence="2" type="ORF">ACJRO7_028893</name>
</gene>
<keyword evidence="3" id="KW-1185">Reference proteome</keyword>
<feature type="region of interest" description="Disordered" evidence="1">
    <location>
        <begin position="56"/>
        <end position="75"/>
    </location>
</feature>
<dbReference type="Proteomes" id="UP001634007">
    <property type="component" value="Unassembled WGS sequence"/>
</dbReference>
<reference evidence="2 3" key="1">
    <citation type="submission" date="2024-11" db="EMBL/GenBank/DDBJ databases">
        <title>Chromosome-level genome assembly of Eucalyptus globulus Labill. provides insights into its genome evolution.</title>
        <authorList>
            <person name="Li X."/>
        </authorList>
    </citation>
    <scope>NUCLEOTIDE SEQUENCE [LARGE SCALE GENOMIC DNA]</scope>
    <source>
        <strain evidence="2">CL2024</strain>
        <tissue evidence="2">Fresh tender leaves</tissue>
    </source>
</reference>